<dbReference type="InterPro" id="IPR050491">
    <property type="entry name" value="AmpC-like"/>
</dbReference>
<dbReference type="EMBL" id="JAATEP010000072">
    <property type="protein sequence ID" value="NJP97722.1"/>
    <property type="molecule type" value="Genomic_DNA"/>
</dbReference>
<reference evidence="2 3" key="1">
    <citation type="submission" date="2020-03" db="EMBL/GenBank/DDBJ databases">
        <title>WGS of actinomycetes isolated from Thailand.</title>
        <authorList>
            <person name="Thawai C."/>
        </authorList>
    </citation>
    <scope>NUCLEOTIDE SEQUENCE [LARGE SCALE GENOMIC DNA]</scope>
    <source>
        <strain evidence="2 3">FMUSA5-5</strain>
    </source>
</reference>
<gene>
    <name evidence="2" type="ORF">HCN51_51295</name>
</gene>
<protein>
    <submittedName>
        <fullName evidence="2">Beta-lactamase family protein</fullName>
    </submittedName>
</protein>
<organism evidence="2 3">
    <name type="scientific">Nonomuraea composti</name>
    <dbReference type="NCBI Taxonomy" id="2720023"/>
    <lineage>
        <taxon>Bacteria</taxon>
        <taxon>Bacillati</taxon>
        <taxon>Actinomycetota</taxon>
        <taxon>Actinomycetes</taxon>
        <taxon>Streptosporangiales</taxon>
        <taxon>Streptosporangiaceae</taxon>
        <taxon>Nonomuraea</taxon>
    </lineage>
</organism>
<dbReference type="PANTHER" id="PTHR46825:SF7">
    <property type="entry name" value="D-ALANYL-D-ALANINE CARBOXYPEPTIDASE"/>
    <property type="match status" value="1"/>
</dbReference>
<name>A0ABX1BN68_9ACTN</name>
<dbReference type="Proteomes" id="UP000696294">
    <property type="component" value="Unassembled WGS sequence"/>
</dbReference>
<feature type="domain" description="Beta-lactamase-related" evidence="1">
    <location>
        <begin position="29"/>
        <end position="344"/>
    </location>
</feature>
<dbReference type="InterPro" id="IPR001466">
    <property type="entry name" value="Beta-lactam-related"/>
</dbReference>
<dbReference type="Pfam" id="PF00144">
    <property type="entry name" value="Beta-lactamase"/>
    <property type="match status" value="1"/>
</dbReference>
<proteinExistence type="predicted"/>
<accession>A0ABX1BN68</accession>
<evidence type="ECO:0000259" key="1">
    <source>
        <dbReference type="Pfam" id="PF00144"/>
    </source>
</evidence>
<dbReference type="SUPFAM" id="SSF56601">
    <property type="entry name" value="beta-lactamase/transpeptidase-like"/>
    <property type="match status" value="1"/>
</dbReference>
<evidence type="ECO:0000313" key="2">
    <source>
        <dbReference type="EMBL" id="NJP97722.1"/>
    </source>
</evidence>
<sequence length="367" mass="38988">MLALGVAAPTAAIPNAGAASRPVKLGSVQRAMEALAKNDGVVGAIGEVYVDGKRVGRGSAGSRLLDGKGGGIPSNARYRIGSQTKLMTATVVLQLVEEGKLELDDKLSDVLPETARQDLVDRADEITIRQLIQHTSGIPDFIASGKFDVFDFTTKYSLTDLVKASRSVPRPVEVGQYFYSTTNYILLSMIIEKVTGHDRAAEFARRLFVPLGMDHTYLATKVGDGIKGPHGHGYIPDSEGKPRDVDRLNATSWGAEGAISTARDISAFHRAFNQGKLLPANLRNVISQRPAAASQQQQQPPALCGGKPELRPVAGSVPGAFTVTFSSPDGRLQFAVSTTLKIPNHDAMTAVSPDINKAAEAVFCPGT</sequence>
<dbReference type="RefSeq" id="WP_168020381.1">
    <property type="nucleotide sequence ID" value="NZ_JAATEP010000072.1"/>
</dbReference>
<keyword evidence="3" id="KW-1185">Reference proteome</keyword>
<dbReference type="Gene3D" id="3.40.710.10">
    <property type="entry name" value="DD-peptidase/beta-lactamase superfamily"/>
    <property type="match status" value="1"/>
</dbReference>
<comment type="caution">
    <text evidence="2">The sequence shown here is derived from an EMBL/GenBank/DDBJ whole genome shotgun (WGS) entry which is preliminary data.</text>
</comment>
<evidence type="ECO:0000313" key="3">
    <source>
        <dbReference type="Proteomes" id="UP000696294"/>
    </source>
</evidence>
<dbReference type="InterPro" id="IPR012338">
    <property type="entry name" value="Beta-lactam/transpept-like"/>
</dbReference>
<dbReference type="PANTHER" id="PTHR46825">
    <property type="entry name" value="D-ALANYL-D-ALANINE-CARBOXYPEPTIDASE/ENDOPEPTIDASE AMPH"/>
    <property type="match status" value="1"/>
</dbReference>